<accession>A0A1S3XKA8</accession>
<dbReference type="PANTHER" id="PTHR37610:SF6">
    <property type="entry name" value="GAG-POLYPEPTIDE OF LTR COPIA-TYPE-RELATED"/>
    <property type="match status" value="1"/>
</dbReference>
<evidence type="ECO:0000259" key="2">
    <source>
        <dbReference type="Pfam" id="PF14244"/>
    </source>
</evidence>
<name>A0A1S3XKA8_TOBAC</name>
<evidence type="ECO:0000313" key="3">
    <source>
        <dbReference type="RefSeq" id="XP_016440353.1"/>
    </source>
</evidence>
<dbReference type="KEGG" id="nta:107766128"/>
<organism evidence="3">
    <name type="scientific">Nicotiana tabacum</name>
    <name type="common">Common tobacco</name>
    <dbReference type="NCBI Taxonomy" id="4097"/>
    <lineage>
        <taxon>Eukaryota</taxon>
        <taxon>Viridiplantae</taxon>
        <taxon>Streptophyta</taxon>
        <taxon>Embryophyta</taxon>
        <taxon>Tracheophyta</taxon>
        <taxon>Spermatophyta</taxon>
        <taxon>Magnoliopsida</taxon>
        <taxon>eudicotyledons</taxon>
        <taxon>Gunneridae</taxon>
        <taxon>Pentapetalae</taxon>
        <taxon>asterids</taxon>
        <taxon>lamiids</taxon>
        <taxon>Solanales</taxon>
        <taxon>Solanaceae</taxon>
        <taxon>Nicotianoideae</taxon>
        <taxon>Nicotianeae</taxon>
        <taxon>Nicotiana</taxon>
    </lineage>
</organism>
<protein>
    <recommendedName>
        <fullName evidence="2">Retrotransposon Copia-like N-terminal domain-containing protein</fullName>
    </recommendedName>
</protein>
<evidence type="ECO:0000256" key="1">
    <source>
        <dbReference type="SAM" id="MobiDB-lite"/>
    </source>
</evidence>
<feature type="region of interest" description="Disordered" evidence="1">
    <location>
        <begin position="1"/>
        <end position="24"/>
    </location>
</feature>
<dbReference type="PaxDb" id="4097-A0A1S3XKA8"/>
<proteinExistence type="predicted"/>
<dbReference type="AlphaFoldDB" id="A0A1S3XKA8"/>
<feature type="domain" description="Retrotransposon Copia-like N-terminal" evidence="2">
    <location>
        <begin position="34"/>
        <end position="78"/>
    </location>
</feature>
<reference evidence="3" key="1">
    <citation type="submission" date="2025-08" db="UniProtKB">
        <authorList>
            <consortium name="RefSeq"/>
        </authorList>
    </citation>
    <scope>IDENTIFICATION</scope>
</reference>
<gene>
    <name evidence="3" type="primary">LOC107766128</name>
</gene>
<sequence length="189" mass="21565">MAPNIDPSNVTTTTSSSMSSSTVEPSHPVYLYSSDFPDTVLVTKCFNGTGYGGWRRSMLIGLSCKNKLGIINGTIPKPRANSVLFEPWVRCNDMVTVWISNSLDTKIRESVMYTESAQKLWHEQRYNKANGTKVFQIRKDLASISQSWCDKQKKTELRSKYTKSRGALYEFEHLSDANNNKRSHQLYHR</sequence>
<dbReference type="RefSeq" id="XP_016440353.1">
    <property type="nucleotide sequence ID" value="XM_016584867.1"/>
</dbReference>
<dbReference type="PANTHER" id="PTHR37610">
    <property type="entry name" value="CCHC-TYPE DOMAIN-CONTAINING PROTEIN"/>
    <property type="match status" value="1"/>
</dbReference>
<feature type="compositionally biased region" description="Low complexity" evidence="1">
    <location>
        <begin position="11"/>
        <end position="22"/>
    </location>
</feature>
<feature type="compositionally biased region" description="Polar residues" evidence="1">
    <location>
        <begin position="1"/>
        <end position="10"/>
    </location>
</feature>
<dbReference type="OrthoDB" id="1226403at2759"/>
<dbReference type="InterPro" id="IPR029472">
    <property type="entry name" value="Copia-like_N"/>
</dbReference>
<dbReference type="Pfam" id="PF14244">
    <property type="entry name" value="Retrotran_gag_3"/>
    <property type="match status" value="1"/>
</dbReference>